<evidence type="ECO:0000313" key="4">
    <source>
        <dbReference type="EMBL" id="TRX96957.1"/>
    </source>
</evidence>
<organism evidence="4 5">
    <name type="scientific">Xylaria flabelliformis</name>
    <dbReference type="NCBI Taxonomy" id="2512241"/>
    <lineage>
        <taxon>Eukaryota</taxon>
        <taxon>Fungi</taxon>
        <taxon>Dikarya</taxon>
        <taxon>Ascomycota</taxon>
        <taxon>Pezizomycotina</taxon>
        <taxon>Sordariomycetes</taxon>
        <taxon>Xylariomycetidae</taxon>
        <taxon>Xylariales</taxon>
        <taxon>Xylariaceae</taxon>
        <taxon>Xylaria</taxon>
    </lineage>
</organism>
<evidence type="ECO:0000256" key="1">
    <source>
        <dbReference type="PROSITE-ProRule" id="PRU00175"/>
    </source>
</evidence>
<dbReference type="OrthoDB" id="8062037at2759"/>
<dbReference type="Proteomes" id="UP000319160">
    <property type="component" value="Unassembled WGS sequence"/>
</dbReference>
<reference evidence="5" key="1">
    <citation type="submission" date="2019-06" db="EMBL/GenBank/DDBJ databases">
        <title>Draft genome sequence of the griseofulvin-producing fungus Xylaria cubensis strain G536.</title>
        <authorList>
            <person name="Mead M.E."/>
            <person name="Raja H.A."/>
            <person name="Steenwyk J.L."/>
            <person name="Knowles S.L."/>
            <person name="Oberlies N.H."/>
            <person name="Rokas A."/>
        </authorList>
    </citation>
    <scope>NUCLEOTIDE SEQUENCE [LARGE SCALE GENOMIC DNA]</scope>
    <source>
        <strain evidence="5">G536</strain>
    </source>
</reference>
<dbReference type="GO" id="GO:0008270">
    <property type="term" value="F:zinc ion binding"/>
    <property type="evidence" value="ECO:0007669"/>
    <property type="project" value="UniProtKB-KW"/>
</dbReference>
<dbReference type="Pfam" id="PF13920">
    <property type="entry name" value="zf-C3HC4_3"/>
    <property type="match status" value="1"/>
</dbReference>
<protein>
    <recommendedName>
        <fullName evidence="3">RING-type domain-containing protein</fullName>
    </recommendedName>
</protein>
<evidence type="ECO:0000256" key="2">
    <source>
        <dbReference type="SAM" id="MobiDB-lite"/>
    </source>
</evidence>
<dbReference type="SUPFAM" id="SSF57850">
    <property type="entry name" value="RING/U-box"/>
    <property type="match status" value="1"/>
</dbReference>
<feature type="compositionally biased region" description="Low complexity" evidence="2">
    <location>
        <begin position="66"/>
        <end position="80"/>
    </location>
</feature>
<name>A0A553I9U5_9PEZI</name>
<dbReference type="InterPro" id="IPR013083">
    <property type="entry name" value="Znf_RING/FYVE/PHD"/>
</dbReference>
<evidence type="ECO:0000259" key="3">
    <source>
        <dbReference type="PROSITE" id="PS50089"/>
    </source>
</evidence>
<dbReference type="InterPro" id="IPR001841">
    <property type="entry name" value="Znf_RING"/>
</dbReference>
<evidence type="ECO:0000313" key="5">
    <source>
        <dbReference type="Proteomes" id="UP000319160"/>
    </source>
</evidence>
<keyword evidence="5" id="KW-1185">Reference proteome</keyword>
<feature type="region of interest" description="Disordered" evidence="2">
    <location>
        <begin position="1"/>
        <end position="22"/>
    </location>
</feature>
<comment type="caution">
    <text evidence="4">The sequence shown here is derived from an EMBL/GenBank/DDBJ whole genome shotgun (WGS) entry which is preliminary data.</text>
</comment>
<keyword evidence="1" id="KW-0863">Zinc-finger</keyword>
<feature type="domain" description="RING-type" evidence="3">
    <location>
        <begin position="138"/>
        <end position="188"/>
    </location>
</feature>
<gene>
    <name evidence="4" type="ORF">FHL15_002263</name>
</gene>
<dbReference type="PROSITE" id="PS50089">
    <property type="entry name" value="ZF_RING_2"/>
    <property type="match status" value="1"/>
</dbReference>
<proteinExistence type="predicted"/>
<dbReference type="AlphaFoldDB" id="A0A553I9U5"/>
<accession>A0A553I9U5</accession>
<keyword evidence="1" id="KW-0479">Metal-binding</keyword>
<feature type="region of interest" description="Disordered" evidence="2">
    <location>
        <begin position="42"/>
        <end position="83"/>
    </location>
</feature>
<dbReference type="Gene3D" id="3.30.40.10">
    <property type="entry name" value="Zinc/RING finger domain, C3HC4 (zinc finger)"/>
    <property type="match status" value="1"/>
</dbReference>
<dbReference type="STRING" id="2512241.A0A553I9U5"/>
<sequence>MPTIYTAPNRPRHQASHLDRPLQWPEIESSAIQQWRDLTTGFPRRNAQPWPEHRENHASNTDTCPSDAGSSSCEDSASSGKNPRDVASYLKYLVRGFLKQYRATSLATDTGEIIPNKDSFIRSPKIAFLIDSPTNLTCQICQQTPLKMAISAADPNPSMIAILPCGHICCHDCINSWLTDHDSCPFCRIDMIHPNCKHKVQPRLIAQDTIHTLPETLPDGGAIGNMCFKCTEKHMRHRSVQRLIKLAGEFKRARSEAVDLGTRETVEVMRRAQEAFESVPEDDFLALSRIRYHQW</sequence>
<keyword evidence="1" id="KW-0862">Zinc</keyword>
<dbReference type="EMBL" id="VFLP01000008">
    <property type="protein sequence ID" value="TRX96957.1"/>
    <property type="molecule type" value="Genomic_DNA"/>
</dbReference>
<dbReference type="SMART" id="SM00184">
    <property type="entry name" value="RING"/>
    <property type="match status" value="1"/>
</dbReference>